<evidence type="ECO:0000256" key="3">
    <source>
        <dbReference type="ARBA" id="ARBA00011881"/>
    </source>
</evidence>
<dbReference type="Pfam" id="PF00230">
    <property type="entry name" value="MIP"/>
    <property type="match status" value="1"/>
</dbReference>
<keyword evidence="4 9" id="KW-0813">Transport</keyword>
<dbReference type="Gene3D" id="1.20.1080.10">
    <property type="entry name" value="Glycerol uptake facilitator protein"/>
    <property type="match status" value="1"/>
</dbReference>
<dbReference type="InterPro" id="IPR000425">
    <property type="entry name" value="MIP"/>
</dbReference>
<dbReference type="SUPFAM" id="SSF81338">
    <property type="entry name" value="Aquaporin-like"/>
    <property type="match status" value="1"/>
</dbReference>
<keyword evidence="6" id="KW-0677">Repeat</keyword>
<comment type="subcellular location">
    <subcellularLocation>
        <location evidence="1">Membrane</location>
        <topology evidence="1">Multi-pass membrane protein</topology>
    </subcellularLocation>
</comment>
<comment type="subunit">
    <text evidence="3">Homotetramer.</text>
</comment>
<dbReference type="InterPro" id="IPR023271">
    <property type="entry name" value="Aquaporin-like"/>
</dbReference>
<dbReference type="OrthoDB" id="3222at2759"/>
<dbReference type="GO" id="GO:0015267">
    <property type="term" value="F:channel activity"/>
    <property type="evidence" value="ECO:0007669"/>
    <property type="project" value="InterPro"/>
</dbReference>
<feature type="transmembrane region" description="Helical" evidence="10">
    <location>
        <begin position="220"/>
        <end position="238"/>
    </location>
</feature>
<gene>
    <name evidence="11" type="ORF">PSYICH_LOCUS2217</name>
</gene>
<dbReference type="InterPro" id="IPR034294">
    <property type="entry name" value="Aquaporin_transptr"/>
</dbReference>
<accession>A0A9P0CJJ3</accession>
<evidence type="ECO:0000256" key="2">
    <source>
        <dbReference type="ARBA" id="ARBA00006175"/>
    </source>
</evidence>
<name>A0A9P0CJJ3_9CUCU</name>
<evidence type="ECO:0000256" key="6">
    <source>
        <dbReference type="ARBA" id="ARBA00022737"/>
    </source>
</evidence>
<proteinExistence type="inferred from homology"/>
<dbReference type="Proteomes" id="UP001153636">
    <property type="component" value="Chromosome 10"/>
</dbReference>
<comment type="similarity">
    <text evidence="2 9">Belongs to the MIP/aquaporin (TC 1.A.8) family.</text>
</comment>
<feature type="transmembrane region" description="Helical" evidence="10">
    <location>
        <begin position="179"/>
        <end position="200"/>
    </location>
</feature>
<dbReference type="AlphaFoldDB" id="A0A9P0CJJ3"/>
<keyword evidence="12" id="KW-1185">Reference proteome</keyword>
<keyword evidence="5 9" id="KW-0812">Transmembrane</keyword>
<dbReference type="PANTHER" id="PTHR19139">
    <property type="entry name" value="AQUAPORIN TRANSPORTER"/>
    <property type="match status" value="1"/>
</dbReference>
<keyword evidence="8 10" id="KW-0472">Membrane</keyword>
<evidence type="ECO:0000256" key="8">
    <source>
        <dbReference type="ARBA" id="ARBA00023136"/>
    </source>
</evidence>
<dbReference type="EMBL" id="OV651822">
    <property type="protein sequence ID" value="CAH1100299.1"/>
    <property type="molecule type" value="Genomic_DNA"/>
</dbReference>
<evidence type="ECO:0000256" key="7">
    <source>
        <dbReference type="ARBA" id="ARBA00022989"/>
    </source>
</evidence>
<evidence type="ECO:0000256" key="5">
    <source>
        <dbReference type="ARBA" id="ARBA00022692"/>
    </source>
</evidence>
<evidence type="ECO:0000256" key="9">
    <source>
        <dbReference type="RuleBase" id="RU000477"/>
    </source>
</evidence>
<dbReference type="PRINTS" id="PR00783">
    <property type="entry name" value="MINTRINSICP"/>
</dbReference>
<organism evidence="11 12">
    <name type="scientific">Psylliodes chrysocephalus</name>
    <dbReference type="NCBI Taxonomy" id="3402493"/>
    <lineage>
        <taxon>Eukaryota</taxon>
        <taxon>Metazoa</taxon>
        <taxon>Ecdysozoa</taxon>
        <taxon>Arthropoda</taxon>
        <taxon>Hexapoda</taxon>
        <taxon>Insecta</taxon>
        <taxon>Pterygota</taxon>
        <taxon>Neoptera</taxon>
        <taxon>Endopterygota</taxon>
        <taxon>Coleoptera</taxon>
        <taxon>Polyphaga</taxon>
        <taxon>Cucujiformia</taxon>
        <taxon>Chrysomeloidea</taxon>
        <taxon>Chrysomelidae</taxon>
        <taxon>Galerucinae</taxon>
        <taxon>Alticini</taxon>
        <taxon>Psylliodes</taxon>
    </lineage>
</organism>
<reference evidence="11" key="1">
    <citation type="submission" date="2022-01" db="EMBL/GenBank/DDBJ databases">
        <authorList>
            <person name="King R."/>
        </authorList>
    </citation>
    <scope>NUCLEOTIDE SEQUENCE</scope>
</reference>
<feature type="transmembrane region" description="Helical" evidence="10">
    <location>
        <begin position="23"/>
        <end position="40"/>
    </location>
</feature>
<protein>
    <submittedName>
        <fullName evidence="11">Uncharacterized protein</fullName>
    </submittedName>
</protein>
<evidence type="ECO:0000256" key="1">
    <source>
        <dbReference type="ARBA" id="ARBA00004141"/>
    </source>
</evidence>
<evidence type="ECO:0000256" key="10">
    <source>
        <dbReference type="SAM" id="Phobius"/>
    </source>
</evidence>
<evidence type="ECO:0000256" key="4">
    <source>
        <dbReference type="ARBA" id="ARBA00022448"/>
    </source>
</evidence>
<dbReference type="GO" id="GO:0005886">
    <property type="term" value="C:plasma membrane"/>
    <property type="evidence" value="ECO:0007669"/>
    <property type="project" value="TreeGrafter"/>
</dbReference>
<sequence length="247" mass="26413">MSMTVVFSETEGKVEKKIRLKDIAICGLSEFFGTAVLLFLSCTATTMDVQGNVPSIHPQLAAGLAVTVVIQMLGHISGAYVNPVVTLSAYILGEINLKQALTYIGCQIFGCLCGTGFHRLLTPEIAFQKGYGRGVCVNAPGQGITDVEAFGIETILTIILVVANASSWDKRNSQKSDSVPLKIGLVVVSLNISAAAYTGASMNPARSFGPAVWASDYVSHWVYWAGPTLGSLIASYSYKYIFSERNL</sequence>
<evidence type="ECO:0000313" key="12">
    <source>
        <dbReference type="Proteomes" id="UP001153636"/>
    </source>
</evidence>
<keyword evidence="7 10" id="KW-1133">Transmembrane helix</keyword>
<evidence type="ECO:0000313" key="11">
    <source>
        <dbReference type="EMBL" id="CAH1100299.1"/>
    </source>
</evidence>
<dbReference type="PANTHER" id="PTHR19139:SF291">
    <property type="entry name" value="AQUAPORIN"/>
    <property type="match status" value="1"/>
</dbReference>
<feature type="transmembrane region" description="Helical" evidence="10">
    <location>
        <begin position="60"/>
        <end position="81"/>
    </location>
</feature>